<dbReference type="Gene3D" id="3.30.559.10">
    <property type="entry name" value="Chloramphenicol acetyltransferase-like domain"/>
    <property type="match status" value="1"/>
</dbReference>
<dbReference type="GO" id="GO:0016746">
    <property type="term" value="F:acyltransferase activity"/>
    <property type="evidence" value="ECO:0007669"/>
    <property type="project" value="UniProtKB-KW"/>
</dbReference>
<dbReference type="Proteomes" id="UP000315295">
    <property type="component" value="Unassembled WGS sequence"/>
</dbReference>
<evidence type="ECO:0000313" key="5">
    <source>
        <dbReference type="Proteomes" id="UP000315295"/>
    </source>
</evidence>
<dbReference type="PANTHER" id="PTHR31623:SF122">
    <property type="entry name" value="HXXXD-TYPE ACYL-TRANSFERASE FAMILY PROTEIN"/>
    <property type="match status" value="1"/>
</dbReference>
<keyword evidence="2" id="KW-0808">Transferase</keyword>
<evidence type="ECO:0000256" key="1">
    <source>
        <dbReference type="ARBA" id="ARBA00009861"/>
    </source>
</evidence>
<evidence type="ECO:0000256" key="3">
    <source>
        <dbReference type="ARBA" id="ARBA00023315"/>
    </source>
</evidence>
<gene>
    <name evidence="4" type="ORF">C1H46_000586</name>
</gene>
<evidence type="ECO:0008006" key="6">
    <source>
        <dbReference type="Google" id="ProtNLM"/>
    </source>
</evidence>
<comment type="similarity">
    <text evidence="1">Belongs to the plant acyltransferase family.</text>
</comment>
<evidence type="ECO:0000256" key="2">
    <source>
        <dbReference type="ARBA" id="ARBA00022679"/>
    </source>
</evidence>
<name>A0A540NRE6_MALBA</name>
<dbReference type="Pfam" id="PF02458">
    <property type="entry name" value="Transferase"/>
    <property type="match status" value="1"/>
</dbReference>
<dbReference type="AlphaFoldDB" id="A0A540NRE6"/>
<dbReference type="InterPro" id="IPR023213">
    <property type="entry name" value="CAT-like_dom_sf"/>
</dbReference>
<dbReference type="EMBL" id="VIEB01000009">
    <property type="protein sequence ID" value="TQE13579.1"/>
    <property type="molecule type" value="Genomic_DNA"/>
</dbReference>
<keyword evidence="5" id="KW-1185">Reference proteome</keyword>
<evidence type="ECO:0000313" key="4">
    <source>
        <dbReference type="EMBL" id="TQE13579.1"/>
    </source>
</evidence>
<dbReference type="PANTHER" id="PTHR31623">
    <property type="entry name" value="F21J9.9"/>
    <property type="match status" value="1"/>
</dbReference>
<dbReference type="STRING" id="106549.A0A540NRE6"/>
<sequence>MATEIKVEIIERQTIKPSTSTPHHLRSYKLSFLDQMAIVIYTPLLLFYPITSTTSKVSTRHHAMSIDEKCRHLIESLAKTLTHFYPLAGRIVKGNIVECTDDGAAFIKARISCCLSDILENPDGQILKRFLPIEIESKEAGTGWLLLVQVNLFECGGMAIGLSISHRIADASTLCTFINCWATIALGSSDSDQVLNLPEFGAASVFKPIEFSSSSQPPAKEVVKEKCITQSSKLVGNGIV</sequence>
<proteinExistence type="inferred from homology"/>
<protein>
    <recommendedName>
        <fullName evidence="6">Salutaridinol 7-O-acetyltransferase</fullName>
    </recommendedName>
</protein>
<accession>A0A540NRE6</accession>
<keyword evidence="3" id="KW-0012">Acyltransferase</keyword>
<comment type="caution">
    <text evidence="4">The sequence shown here is derived from an EMBL/GenBank/DDBJ whole genome shotgun (WGS) entry which is preliminary data.</text>
</comment>
<organism evidence="4 5">
    <name type="scientific">Malus baccata</name>
    <name type="common">Siberian crab apple</name>
    <name type="synonym">Pyrus baccata</name>
    <dbReference type="NCBI Taxonomy" id="106549"/>
    <lineage>
        <taxon>Eukaryota</taxon>
        <taxon>Viridiplantae</taxon>
        <taxon>Streptophyta</taxon>
        <taxon>Embryophyta</taxon>
        <taxon>Tracheophyta</taxon>
        <taxon>Spermatophyta</taxon>
        <taxon>Magnoliopsida</taxon>
        <taxon>eudicotyledons</taxon>
        <taxon>Gunneridae</taxon>
        <taxon>Pentapetalae</taxon>
        <taxon>rosids</taxon>
        <taxon>fabids</taxon>
        <taxon>Rosales</taxon>
        <taxon>Rosaceae</taxon>
        <taxon>Amygdaloideae</taxon>
        <taxon>Maleae</taxon>
        <taxon>Malus</taxon>
    </lineage>
</organism>
<reference evidence="4 5" key="1">
    <citation type="journal article" date="2019" name="G3 (Bethesda)">
        <title>Sequencing of a Wild Apple (Malus baccata) Genome Unravels the Differences Between Cultivated and Wild Apple Species Regarding Disease Resistance and Cold Tolerance.</title>
        <authorList>
            <person name="Chen X."/>
        </authorList>
    </citation>
    <scope>NUCLEOTIDE SEQUENCE [LARGE SCALE GENOMIC DNA]</scope>
    <source>
        <strain evidence="5">cv. Shandingzi</strain>
        <tissue evidence="4">Leaves</tissue>
    </source>
</reference>